<dbReference type="EMBL" id="OU503053">
    <property type="protein sequence ID" value="CAI9781614.1"/>
    <property type="molecule type" value="Genomic_DNA"/>
</dbReference>
<dbReference type="AlphaFoldDB" id="A0AAD2E8U2"/>
<dbReference type="Proteomes" id="UP000834106">
    <property type="component" value="Chromosome 18"/>
</dbReference>
<dbReference type="InterPro" id="IPR029033">
    <property type="entry name" value="His_PPase_superfam"/>
</dbReference>
<accession>A0AAD2E8U2</accession>
<dbReference type="PIRSF" id="PIRSF015897">
    <property type="entry name" value="PRIB5"/>
    <property type="match status" value="1"/>
</dbReference>
<dbReference type="FunFam" id="3.40.50.1240:FF:000039">
    <property type="entry name" value="Phosphoglycerate mutase family protein"/>
    <property type="match status" value="1"/>
</dbReference>
<dbReference type="PANTHER" id="PTHR16469:SF27">
    <property type="entry name" value="UBIQUITIN-ASSOCIATED AND SH3 DOMAIN-CONTAINING BA-RELATED"/>
    <property type="match status" value="1"/>
</dbReference>
<evidence type="ECO:0008006" key="3">
    <source>
        <dbReference type="Google" id="ProtNLM"/>
    </source>
</evidence>
<reference evidence="1" key="1">
    <citation type="submission" date="2023-05" db="EMBL/GenBank/DDBJ databases">
        <authorList>
            <person name="Huff M."/>
        </authorList>
    </citation>
    <scope>NUCLEOTIDE SEQUENCE</scope>
</reference>
<dbReference type="InterPro" id="IPR013078">
    <property type="entry name" value="His_Pase_superF_clade-1"/>
</dbReference>
<dbReference type="PANTHER" id="PTHR16469">
    <property type="entry name" value="UBIQUITIN-ASSOCIATED AND SH3 DOMAIN-CONTAINING BA-RELATED"/>
    <property type="match status" value="1"/>
</dbReference>
<sequence length="283" mass="31528">MVSSHGDLINESQFYQNVVVMRHGDRIDNFEPLWASTAARPWDPPLVEAGKIRAYCEGQRLRNELGFPIHRVFISPFLRCLQTAAEVVIALCAVDDHHNDPNDLSSNGVVIDPSKIKVSIEYGLSEMMNLRAIRPDVAPKDGVFKFSLSQCEGVLPVGTIDHAAEQLHKQLPKWQESLEGARTRYREVIKALADKYPSENLLLVTHGEGVEAAVCGFMQKVEMVRQVEYCAYSHSRRPIVFGENQSFTAGDLVGLHEGQVGITYSARDSKVALNDSPKKTNII</sequence>
<organism evidence="1 2">
    <name type="scientific">Fraxinus pennsylvanica</name>
    <dbReference type="NCBI Taxonomy" id="56036"/>
    <lineage>
        <taxon>Eukaryota</taxon>
        <taxon>Viridiplantae</taxon>
        <taxon>Streptophyta</taxon>
        <taxon>Embryophyta</taxon>
        <taxon>Tracheophyta</taxon>
        <taxon>Spermatophyta</taxon>
        <taxon>Magnoliopsida</taxon>
        <taxon>eudicotyledons</taxon>
        <taxon>Gunneridae</taxon>
        <taxon>Pentapetalae</taxon>
        <taxon>asterids</taxon>
        <taxon>lamiids</taxon>
        <taxon>Lamiales</taxon>
        <taxon>Oleaceae</taxon>
        <taxon>Oleeae</taxon>
        <taxon>Fraxinus</taxon>
    </lineage>
</organism>
<evidence type="ECO:0000313" key="2">
    <source>
        <dbReference type="Proteomes" id="UP000834106"/>
    </source>
</evidence>
<dbReference type="Gene3D" id="3.40.50.1240">
    <property type="entry name" value="Phosphoglycerate mutase-like"/>
    <property type="match status" value="1"/>
</dbReference>
<dbReference type="CDD" id="cd07040">
    <property type="entry name" value="HP"/>
    <property type="match status" value="1"/>
</dbReference>
<keyword evidence="2" id="KW-1185">Reference proteome</keyword>
<gene>
    <name evidence="1" type="ORF">FPE_LOCUS29044</name>
</gene>
<proteinExistence type="predicted"/>
<evidence type="ECO:0000313" key="1">
    <source>
        <dbReference type="EMBL" id="CAI9781614.1"/>
    </source>
</evidence>
<protein>
    <recommendedName>
        <fullName evidence="3">Phosphoglycerate mutase family protein</fullName>
    </recommendedName>
</protein>
<dbReference type="SUPFAM" id="SSF53254">
    <property type="entry name" value="Phosphoglycerate mutase-like"/>
    <property type="match status" value="1"/>
</dbReference>
<dbReference type="InterPro" id="IPR012398">
    <property type="entry name" value="PRIB5"/>
</dbReference>
<name>A0AAD2E8U2_9LAMI</name>
<dbReference type="Pfam" id="PF00300">
    <property type="entry name" value="His_Phos_1"/>
    <property type="match status" value="2"/>
</dbReference>
<dbReference type="InterPro" id="IPR051710">
    <property type="entry name" value="Phosphatase_SH3-domain"/>
</dbReference>